<accession>A0ACB7S8R5</accession>
<evidence type="ECO:0000313" key="2">
    <source>
        <dbReference type="Proteomes" id="UP000821845"/>
    </source>
</evidence>
<comment type="caution">
    <text evidence="1">The sequence shown here is derived from an EMBL/GenBank/DDBJ whole genome shotgun (WGS) entry which is preliminary data.</text>
</comment>
<organism evidence="1 2">
    <name type="scientific">Hyalomma asiaticum</name>
    <name type="common">Tick</name>
    <dbReference type="NCBI Taxonomy" id="266040"/>
    <lineage>
        <taxon>Eukaryota</taxon>
        <taxon>Metazoa</taxon>
        <taxon>Ecdysozoa</taxon>
        <taxon>Arthropoda</taxon>
        <taxon>Chelicerata</taxon>
        <taxon>Arachnida</taxon>
        <taxon>Acari</taxon>
        <taxon>Parasitiformes</taxon>
        <taxon>Ixodida</taxon>
        <taxon>Ixodoidea</taxon>
        <taxon>Ixodidae</taxon>
        <taxon>Hyalomminae</taxon>
        <taxon>Hyalomma</taxon>
    </lineage>
</organism>
<reference evidence="1" key="1">
    <citation type="submission" date="2020-05" db="EMBL/GenBank/DDBJ databases">
        <title>Large-scale comparative analyses of tick genomes elucidate their genetic diversity and vector capacities.</title>
        <authorList>
            <person name="Jia N."/>
            <person name="Wang J."/>
            <person name="Shi W."/>
            <person name="Du L."/>
            <person name="Sun Y."/>
            <person name="Zhan W."/>
            <person name="Jiang J."/>
            <person name="Wang Q."/>
            <person name="Zhang B."/>
            <person name="Ji P."/>
            <person name="Sakyi L.B."/>
            <person name="Cui X."/>
            <person name="Yuan T."/>
            <person name="Jiang B."/>
            <person name="Yang W."/>
            <person name="Lam T.T.-Y."/>
            <person name="Chang Q."/>
            <person name="Ding S."/>
            <person name="Wang X."/>
            <person name="Zhu J."/>
            <person name="Ruan X."/>
            <person name="Zhao L."/>
            <person name="Wei J."/>
            <person name="Que T."/>
            <person name="Du C."/>
            <person name="Cheng J."/>
            <person name="Dai P."/>
            <person name="Han X."/>
            <person name="Huang E."/>
            <person name="Gao Y."/>
            <person name="Liu J."/>
            <person name="Shao H."/>
            <person name="Ye R."/>
            <person name="Li L."/>
            <person name="Wei W."/>
            <person name="Wang X."/>
            <person name="Wang C."/>
            <person name="Yang T."/>
            <person name="Huo Q."/>
            <person name="Li W."/>
            <person name="Guo W."/>
            <person name="Chen H."/>
            <person name="Zhou L."/>
            <person name="Ni X."/>
            <person name="Tian J."/>
            <person name="Zhou Y."/>
            <person name="Sheng Y."/>
            <person name="Liu T."/>
            <person name="Pan Y."/>
            <person name="Xia L."/>
            <person name="Li J."/>
            <person name="Zhao F."/>
            <person name="Cao W."/>
        </authorList>
    </citation>
    <scope>NUCLEOTIDE SEQUENCE</scope>
    <source>
        <strain evidence="1">Hyas-2018</strain>
    </source>
</reference>
<evidence type="ECO:0000313" key="1">
    <source>
        <dbReference type="EMBL" id="KAH6931020.1"/>
    </source>
</evidence>
<protein>
    <submittedName>
        <fullName evidence="1">Uncharacterized protein</fullName>
    </submittedName>
</protein>
<gene>
    <name evidence="1" type="ORF">HPB50_021331</name>
</gene>
<sequence>MTPTSPAGGMETPGKAQMLADFVATLTPSPAPVRLTVTATEVQKRRFPVSGKQSPESRQLLDDKGLQDLLTTLHTPATTSPSSHVKASASNNSGSRTPVQNLRKECFIAIMASAVLATMLILALVAWLSIGHTKPYCNTPECDYYAKYLDDIANASVDPCHDFHAHVCSRWLSRDWRSVKQAVYEGFITQVASHVHKTRTASRGQSALQKAAQFFQSCVAVVSGQANELDAVKSMLSERRIMLQERAGAGTTYEDYFNRMVSAFGRGKDALSYNSLLELESLVIPRLNHSLVLPAPTTLRDQSMKVVIDASKNAIDRFAWDSALKRHLNTTAGKSSE</sequence>
<dbReference type="EMBL" id="CM023485">
    <property type="protein sequence ID" value="KAH6931020.1"/>
    <property type="molecule type" value="Genomic_DNA"/>
</dbReference>
<keyword evidence="2" id="KW-1185">Reference proteome</keyword>
<proteinExistence type="predicted"/>
<dbReference type="Proteomes" id="UP000821845">
    <property type="component" value="Chromosome 5"/>
</dbReference>
<name>A0ACB7S8R5_HYAAI</name>